<dbReference type="EMBL" id="JAVDVQ010000005">
    <property type="protein sequence ID" value="MDR7082213.1"/>
    <property type="molecule type" value="Genomic_DNA"/>
</dbReference>
<proteinExistence type="predicted"/>
<evidence type="ECO:0008006" key="4">
    <source>
        <dbReference type="Google" id="ProtNLM"/>
    </source>
</evidence>
<feature type="region of interest" description="Disordered" evidence="1">
    <location>
        <begin position="1"/>
        <end position="36"/>
    </location>
</feature>
<evidence type="ECO:0000313" key="2">
    <source>
        <dbReference type="EMBL" id="MDR7082213.1"/>
    </source>
</evidence>
<dbReference type="InterPro" id="IPR036641">
    <property type="entry name" value="HPT_dom_sf"/>
</dbReference>
<dbReference type="Proteomes" id="UP001252243">
    <property type="component" value="Unassembled WGS sequence"/>
</dbReference>
<feature type="compositionally biased region" description="Low complexity" evidence="1">
    <location>
        <begin position="12"/>
        <end position="36"/>
    </location>
</feature>
<dbReference type="RefSeq" id="WP_310052433.1">
    <property type="nucleotide sequence ID" value="NZ_JAVDVQ010000005.1"/>
</dbReference>
<organism evidence="2 3">
    <name type="scientific">Arthrobacter ginsengisoli</name>
    <dbReference type="NCBI Taxonomy" id="1356565"/>
    <lineage>
        <taxon>Bacteria</taxon>
        <taxon>Bacillati</taxon>
        <taxon>Actinomycetota</taxon>
        <taxon>Actinomycetes</taxon>
        <taxon>Micrococcales</taxon>
        <taxon>Micrococcaceae</taxon>
        <taxon>Arthrobacter</taxon>
    </lineage>
</organism>
<dbReference type="Gene3D" id="1.20.120.160">
    <property type="entry name" value="HPT domain"/>
    <property type="match status" value="1"/>
</dbReference>
<accession>A0ABU1UAJ6</accession>
<gene>
    <name evidence="2" type="ORF">J2X01_001501</name>
</gene>
<dbReference type="SUPFAM" id="SSF47226">
    <property type="entry name" value="Histidine-containing phosphotransfer domain, HPT domain"/>
    <property type="match status" value="1"/>
</dbReference>
<reference evidence="2 3" key="1">
    <citation type="submission" date="2023-07" db="EMBL/GenBank/DDBJ databases">
        <title>Sorghum-associated microbial communities from plants grown in Nebraska, USA.</title>
        <authorList>
            <person name="Schachtman D."/>
        </authorList>
    </citation>
    <scope>NUCLEOTIDE SEQUENCE [LARGE SCALE GENOMIC DNA]</scope>
    <source>
        <strain evidence="2 3">BE167</strain>
    </source>
</reference>
<evidence type="ECO:0000313" key="3">
    <source>
        <dbReference type="Proteomes" id="UP001252243"/>
    </source>
</evidence>
<evidence type="ECO:0000256" key="1">
    <source>
        <dbReference type="SAM" id="MobiDB-lite"/>
    </source>
</evidence>
<keyword evidence="3" id="KW-1185">Reference proteome</keyword>
<sequence>MSFQGAPDEGDAVSGLAADASSGGAGLAPAATADAAKDTASPLVDPAALEELGSQLDSLAVAQGFARDYTMLWNHRYEALATSLDSGDEAAALDAVLSLKTASAMVGGIRLAELARELEDAIRGRDDELARSLLREVAASGNATVDELQLSYQLRDS</sequence>
<protein>
    <recommendedName>
        <fullName evidence="4">Hpt domain-containing protein</fullName>
    </recommendedName>
</protein>
<name>A0ABU1UAJ6_9MICC</name>
<comment type="caution">
    <text evidence="2">The sequence shown here is derived from an EMBL/GenBank/DDBJ whole genome shotgun (WGS) entry which is preliminary data.</text>
</comment>